<gene>
    <name evidence="1" type="ORF">JG540_07370</name>
</gene>
<dbReference type="EMBL" id="CP066802">
    <property type="protein sequence ID" value="QQM68413.1"/>
    <property type="molecule type" value="Genomic_DNA"/>
</dbReference>
<accession>A0A7T7S2K7</accession>
<dbReference type="KEGG" id="awe:JG540_07370"/>
<dbReference type="Proteomes" id="UP000595895">
    <property type="component" value="Chromosome"/>
</dbReference>
<keyword evidence="2" id="KW-1185">Reference proteome</keyword>
<organism evidence="1 2">
    <name type="scientific">Actinomyces weissii</name>
    <dbReference type="NCBI Taxonomy" id="675090"/>
    <lineage>
        <taxon>Bacteria</taxon>
        <taxon>Bacillati</taxon>
        <taxon>Actinomycetota</taxon>
        <taxon>Actinomycetes</taxon>
        <taxon>Actinomycetales</taxon>
        <taxon>Actinomycetaceae</taxon>
        <taxon>Actinomyces</taxon>
    </lineage>
</organism>
<sequence length="176" mass="19183">MSRQESLARTLVEIEGHVDQLGWDRPVLVFALARTLAVRDADPQVARLLPPEALQEAQANPEALTAVLQEDLPEASTLEELLGALAWPEHVEGAAICTESTVVPAAVEQEALALADEQERAELLRTHPERQDVRILAAALRSGDSWCVMRSRGQEELLQGESLVPQLVTGLHSTFA</sequence>
<name>A0A7T7S2K7_9ACTO</name>
<dbReference type="NCBIfam" id="NF040618">
    <property type="entry name" value="PPA1309_fam"/>
    <property type="match status" value="1"/>
</dbReference>
<evidence type="ECO:0000313" key="2">
    <source>
        <dbReference type="Proteomes" id="UP000595895"/>
    </source>
</evidence>
<proteinExistence type="predicted"/>
<evidence type="ECO:0000313" key="1">
    <source>
        <dbReference type="EMBL" id="QQM68413.1"/>
    </source>
</evidence>
<dbReference type="AlphaFoldDB" id="A0A7T7S2K7"/>
<reference evidence="1 2" key="1">
    <citation type="submission" date="2020-12" db="EMBL/GenBank/DDBJ databases">
        <authorList>
            <person name="Zhou J."/>
        </authorList>
    </citation>
    <scope>NUCLEOTIDE SEQUENCE [LARGE SCALE GENOMIC DNA]</scope>
    <source>
        <strain evidence="1 2">CCUG 61299</strain>
    </source>
</reference>
<protein>
    <submittedName>
        <fullName evidence="1">Uncharacterized protein</fullName>
    </submittedName>
</protein>
<dbReference type="InterPro" id="IPR047681">
    <property type="entry name" value="PPA1309-like"/>
</dbReference>